<evidence type="ECO:0000256" key="1">
    <source>
        <dbReference type="ARBA" id="ARBA00004123"/>
    </source>
</evidence>
<comment type="subcellular location">
    <subcellularLocation>
        <location evidence="7">Cytoplasm</location>
    </subcellularLocation>
    <subcellularLocation>
        <location evidence="7">Nucleus</location>
        <location evidence="7">Nucleolus</location>
    </subcellularLocation>
    <subcellularLocation>
        <location evidence="1 7">Nucleus</location>
    </subcellularLocation>
</comment>
<keyword evidence="7" id="KW-0963">Cytoplasm</keyword>
<dbReference type="InParanoid" id="A0A6L2Q3U0"/>
<keyword evidence="6 7" id="KW-0539">Nucleus</keyword>
<dbReference type="InterPro" id="IPR011082">
    <property type="entry name" value="Exosome-assoc_fac/DNA_repair"/>
</dbReference>
<evidence type="ECO:0000313" key="8">
    <source>
        <dbReference type="EMBL" id="GFG39583.1"/>
    </source>
</evidence>
<dbReference type="GO" id="GO:0005737">
    <property type="term" value="C:cytoplasm"/>
    <property type="evidence" value="ECO:0007669"/>
    <property type="project" value="UniProtKB-SubCell"/>
</dbReference>
<evidence type="ECO:0000256" key="4">
    <source>
        <dbReference type="ARBA" id="ARBA00022552"/>
    </source>
</evidence>
<evidence type="ECO:0000256" key="2">
    <source>
        <dbReference type="ARBA" id="ARBA00009154"/>
    </source>
</evidence>
<comment type="similarity">
    <text evidence="2 7">Belongs to the C1D family.</text>
</comment>
<dbReference type="AlphaFoldDB" id="A0A6L2Q3U0"/>
<evidence type="ECO:0000256" key="3">
    <source>
        <dbReference type="ARBA" id="ARBA00015212"/>
    </source>
</evidence>
<keyword evidence="5 7" id="KW-0694">RNA-binding</keyword>
<dbReference type="GO" id="GO:0005730">
    <property type="term" value="C:nucleolus"/>
    <property type="evidence" value="ECO:0007669"/>
    <property type="project" value="UniProtKB-SubCell"/>
</dbReference>
<dbReference type="GO" id="GO:0010468">
    <property type="term" value="P:regulation of gene expression"/>
    <property type="evidence" value="ECO:0007669"/>
    <property type="project" value="TreeGrafter"/>
</dbReference>
<keyword evidence="4 7" id="KW-0698">rRNA processing</keyword>
<dbReference type="GO" id="GO:0000460">
    <property type="term" value="P:maturation of 5.8S rRNA"/>
    <property type="evidence" value="ECO:0007669"/>
    <property type="project" value="TreeGrafter"/>
</dbReference>
<dbReference type="GO" id="GO:0003723">
    <property type="term" value="F:RNA binding"/>
    <property type="evidence" value="ECO:0007669"/>
    <property type="project" value="UniProtKB-UniRule"/>
</dbReference>
<comment type="subunit">
    <text evidence="7">Monomer and homodimer.</text>
</comment>
<evidence type="ECO:0000313" key="9">
    <source>
        <dbReference type="Proteomes" id="UP000502823"/>
    </source>
</evidence>
<dbReference type="Pfam" id="PF04000">
    <property type="entry name" value="Sas10_Utp3"/>
    <property type="match status" value="1"/>
</dbReference>
<dbReference type="FunCoup" id="A0A6L2Q3U0">
    <property type="interactions" value="186"/>
</dbReference>
<keyword evidence="7" id="KW-0238">DNA-binding</keyword>
<organism evidence="8 9">
    <name type="scientific">Coptotermes formosanus</name>
    <name type="common">Formosan subterranean termite</name>
    <dbReference type="NCBI Taxonomy" id="36987"/>
    <lineage>
        <taxon>Eukaryota</taxon>
        <taxon>Metazoa</taxon>
        <taxon>Ecdysozoa</taxon>
        <taxon>Arthropoda</taxon>
        <taxon>Hexapoda</taxon>
        <taxon>Insecta</taxon>
        <taxon>Pterygota</taxon>
        <taxon>Neoptera</taxon>
        <taxon>Polyneoptera</taxon>
        <taxon>Dictyoptera</taxon>
        <taxon>Blattodea</taxon>
        <taxon>Blattoidea</taxon>
        <taxon>Termitoidae</taxon>
        <taxon>Rhinotermitidae</taxon>
        <taxon>Coptotermes</taxon>
    </lineage>
</organism>
<accession>A0A6L2Q3U0</accession>
<comment type="function">
    <text evidence="7">Plays a role in the recruitment of the exosome to pre-rRNA to mediate the 3'-5' end processing of the 5.8S rRNA.</text>
</comment>
<dbReference type="InterPro" id="IPR007146">
    <property type="entry name" value="Sas10/Utp3/C1D"/>
</dbReference>
<evidence type="ECO:0000256" key="6">
    <source>
        <dbReference type="ARBA" id="ARBA00023242"/>
    </source>
</evidence>
<dbReference type="EMBL" id="BLKM01000907">
    <property type="protein sequence ID" value="GFG39583.1"/>
    <property type="molecule type" value="Genomic_DNA"/>
</dbReference>
<evidence type="ECO:0000256" key="5">
    <source>
        <dbReference type="ARBA" id="ARBA00022884"/>
    </source>
</evidence>
<dbReference type="OrthoDB" id="1421013at2759"/>
<gene>
    <name evidence="8" type="ORF">Cfor_01013</name>
</gene>
<dbReference type="GO" id="GO:0003677">
    <property type="term" value="F:DNA binding"/>
    <property type="evidence" value="ECO:0007669"/>
    <property type="project" value="UniProtKB-KW"/>
</dbReference>
<evidence type="ECO:0000256" key="7">
    <source>
        <dbReference type="RuleBase" id="RU368003"/>
    </source>
</evidence>
<protein>
    <recommendedName>
        <fullName evidence="3 7">Nuclear nucleic acid-binding protein C1D</fullName>
    </recommendedName>
</protein>
<dbReference type="GO" id="GO:0000178">
    <property type="term" value="C:exosome (RNase complex)"/>
    <property type="evidence" value="ECO:0007669"/>
    <property type="project" value="TreeGrafter"/>
</dbReference>
<dbReference type="PANTHER" id="PTHR15341">
    <property type="entry name" value="SUN-COR STEROID HORMONE RECEPTOR CO-REPRESSOR"/>
    <property type="match status" value="1"/>
</dbReference>
<keyword evidence="9" id="KW-1185">Reference proteome</keyword>
<reference evidence="9" key="1">
    <citation type="submission" date="2020-01" db="EMBL/GenBank/DDBJ databases">
        <title>Draft genome sequence of the Termite Coptotermes fromosanus.</title>
        <authorList>
            <person name="Itakura S."/>
            <person name="Yosikawa Y."/>
            <person name="Umezawa K."/>
        </authorList>
    </citation>
    <scope>NUCLEOTIDE SEQUENCE [LARGE SCALE GENOMIC DNA]</scope>
</reference>
<dbReference type="PANTHER" id="PTHR15341:SF3">
    <property type="entry name" value="NUCLEAR NUCLEIC ACID-BINDING PROTEIN C1D"/>
    <property type="match status" value="1"/>
</dbReference>
<sequence>MSKHSGMDFGELTTDADFTSRIKNFHGSVNRIGQFLQNVCERDIYEKLDVEDRVKYDLFLSYSLSSLFWFYLRTQGVDPSKHALKSEIDRVREYFARAKQVQDRKTIMPRINTGAAQRFIRSGLWQPKCNTDRNTAVRVQGPQSMDKDVDIVVEDQ</sequence>
<comment type="caution">
    <text evidence="8">The sequence shown here is derived from an EMBL/GenBank/DDBJ whole genome shotgun (WGS) entry which is preliminary data.</text>
</comment>
<name>A0A6L2Q3U0_COPFO</name>
<dbReference type="Proteomes" id="UP000502823">
    <property type="component" value="Unassembled WGS sequence"/>
</dbReference>
<proteinExistence type="inferred from homology"/>